<reference evidence="1 2" key="1">
    <citation type="submission" date="2021-07" db="EMBL/GenBank/DDBJ databases">
        <authorList>
            <person name="Palmer J.M."/>
        </authorList>
    </citation>
    <scope>NUCLEOTIDE SEQUENCE [LARGE SCALE GENOMIC DNA]</scope>
    <source>
        <strain evidence="1 2">AT_MEX2019</strain>
        <tissue evidence="1">Muscle</tissue>
    </source>
</reference>
<comment type="caution">
    <text evidence="1">The sequence shown here is derived from an EMBL/GenBank/DDBJ whole genome shotgun (WGS) entry which is preliminary data.</text>
</comment>
<dbReference type="Proteomes" id="UP001345963">
    <property type="component" value="Unassembled WGS sequence"/>
</dbReference>
<sequence>MTATKNVFSLQLAKAHLNHKISGTPAQNEHNFLISTNPPLSEAECHLQSSHVEAAQERIKIAFLSDLDLHTFPVSRYRQKLLTHIQTRGCGKPRHHDQTTQSL</sequence>
<organism evidence="1 2">
    <name type="scientific">Ataeniobius toweri</name>
    <dbReference type="NCBI Taxonomy" id="208326"/>
    <lineage>
        <taxon>Eukaryota</taxon>
        <taxon>Metazoa</taxon>
        <taxon>Chordata</taxon>
        <taxon>Craniata</taxon>
        <taxon>Vertebrata</taxon>
        <taxon>Euteleostomi</taxon>
        <taxon>Actinopterygii</taxon>
        <taxon>Neopterygii</taxon>
        <taxon>Teleostei</taxon>
        <taxon>Neoteleostei</taxon>
        <taxon>Acanthomorphata</taxon>
        <taxon>Ovalentaria</taxon>
        <taxon>Atherinomorphae</taxon>
        <taxon>Cyprinodontiformes</taxon>
        <taxon>Goodeidae</taxon>
        <taxon>Ataeniobius</taxon>
    </lineage>
</organism>
<keyword evidence="2" id="KW-1185">Reference proteome</keyword>
<proteinExistence type="predicted"/>
<evidence type="ECO:0000313" key="2">
    <source>
        <dbReference type="Proteomes" id="UP001345963"/>
    </source>
</evidence>
<protein>
    <submittedName>
        <fullName evidence="1">Uncharacterized protein</fullName>
    </submittedName>
</protein>
<gene>
    <name evidence="1" type="ORF">ATANTOWER_032034</name>
</gene>
<dbReference type="EMBL" id="JAHUTI010030428">
    <property type="protein sequence ID" value="MED6242022.1"/>
    <property type="molecule type" value="Genomic_DNA"/>
</dbReference>
<accession>A0ABU7AV06</accession>
<name>A0ABU7AV06_9TELE</name>
<evidence type="ECO:0000313" key="1">
    <source>
        <dbReference type="EMBL" id="MED6242022.1"/>
    </source>
</evidence>